<organism evidence="3 4">
    <name type="scientific">Mycosarcoma maydis</name>
    <name type="common">Corn smut fungus</name>
    <name type="synonym">Ustilago maydis</name>
    <dbReference type="NCBI Taxonomy" id="5270"/>
    <lineage>
        <taxon>Eukaryota</taxon>
        <taxon>Fungi</taxon>
        <taxon>Dikarya</taxon>
        <taxon>Basidiomycota</taxon>
        <taxon>Ustilaginomycotina</taxon>
        <taxon>Ustilaginomycetes</taxon>
        <taxon>Ustilaginales</taxon>
        <taxon>Ustilaginaceae</taxon>
        <taxon>Mycosarcoma</taxon>
    </lineage>
</organism>
<evidence type="ECO:0008006" key="5">
    <source>
        <dbReference type="Google" id="ProtNLM"/>
    </source>
</evidence>
<reference evidence="3 4" key="1">
    <citation type="journal article" date="2006" name="Nature">
        <title>Insights from the genome of the biotrophic fungal plant pathogen Ustilago maydis.</title>
        <authorList>
            <person name="Kamper J."/>
            <person name="Kahmann R."/>
            <person name="Bolker M."/>
            <person name="Ma L.J."/>
            <person name="Brefort T."/>
            <person name="Saville B.J."/>
            <person name="Banuett F."/>
            <person name="Kronstad J.W."/>
            <person name="Gold S.E."/>
            <person name="Muller O."/>
            <person name="Perlin M.H."/>
            <person name="Wosten H.A."/>
            <person name="de Vries R."/>
            <person name="Ruiz-Herrera J."/>
            <person name="Reynaga-Pena C.G."/>
            <person name="Snetselaar K."/>
            <person name="McCann M."/>
            <person name="Perez-Martin J."/>
            <person name="Feldbrugge M."/>
            <person name="Basse C.W."/>
            <person name="Steinberg G."/>
            <person name="Ibeas J.I."/>
            <person name="Holloman W."/>
            <person name="Guzman P."/>
            <person name="Farman M."/>
            <person name="Stajich J.E."/>
            <person name="Sentandreu R."/>
            <person name="Gonzalez-Prieto J.M."/>
            <person name="Kennell J.C."/>
            <person name="Molina L."/>
            <person name="Schirawski J."/>
            <person name="Mendoza-Mendoza A."/>
            <person name="Greilinger D."/>
            <person name="Munch K."/>
            <person name="Rossel N."/>
            <person name="Scherer M."/>
            <person name="Vranes M."/>
            <person name="Ladendorf O."/>
            <person name="Vincon V."/>
            <person name="Fuchs U."/>
            <person name="Sandrock B."/>
            <person name="Meng S."/>
            <person name="Ho E.C."/>
            <person name="Cahill M.J."/>
            <person name="Boyce K.J."/>
            <person name="Klose J."/>
            <person name="Klosterman S.J."/>
            <person name="Deelstra H.J."/>
            <person name="Ortiz-Castellanos L."/>
            <person name="Li W."/>
            <person name="Sanchez-Alonso P."/>
            <person name="Schreier P.H."/>
            <person name="Hauser-Hahn I."/>
            <person name="Vaupel M."/>
            <person name="Koopmann E."/>
            <person name="Friedrich G."/>
            <person name="Voss H."/>
            <person name="Schluter T."/>
            <person name="Margolis J."/>
            <person name="Platt D."/>
            <person name="Swimmer C."/>
            <person name="Gnirke A."/>
            <person name="Chen F."/>
            <person name="Vysotskaia V."/>
            <person name="Mannhaupt G."/>
            <person name="Guldener U."/>
            <person name="Munsterkotter M."/>
            <person name="Haase D."/>
            <person name="Oesterheld M."/>
            <person name="Mewes H.W."/>
            <person name="Mauceli E.W."/>
            <person name="DeCaprio D."/>
            <person name="Wade C.M."/>
            <person name="Butler J."/>
            <person name="Young S."/>
            <person name="Jaffe D.B."/>
            <person name="Calvo S."/>
            <person name="Nusbaum C."/>
            <person name="Galagan J."/>
            <person name="Birren B.W."/>
        </authorList>
    </citation>
    <scope>NUCLEOTIDE SEQUENCE [LARGE SCALE GENOMIC DNA]</scope>
    <source>
        <strain evidence="4">DSM 14603 / FGSC 9021 / UM521</strain>
    </source>
</reference>
<proteinExistence type="predicted"/>
<feature type="region of interest" description="Disordered" evidence="2">
    <location>
        <begin position="497"/>
        <end position="520"/>
    </location>
</feature>
<dbReference type="Proteomes" id="UP000000561">
    <property type="component" value="Chromosome 4"/>
</dbReference>
<gene>
    <name evidence="3" type="ORF">UMAG_05118</name>
</gene>
<protein>
    <recommendedName>
        <fullName evidence="5">Zinc-finger domain-containing protein</fullName>
    </recommendedName>
</protein>
<feature type="compositionally biased region" description="Low complexity" evidence="2">
    <location>
        <begin position="608"/>
        <end position="617"/>
    </location>
</feature>
<dbReference type="RefSeq" id="XP_011388187.1">
    <property type="nucleotide sequence ID" value="XM_011389885.1"/>
</dbReference>
<dbReference type="OMA" id="RARMWIY"/>
<dbReference type="OrthoDB" id="298344at2759"/>
<dbReference type="PANTHER" id="PTHR31169:SF8">
    <property type="entry name" value="ZINC-FINGER DOMAIN OF MONOAMINE-OXIDASE A REPRESSOR R1 PROTEIN"/>
    <property type="match status" value="1"/>
</dbReference>
<feature type="compositionally biased region" description="Polar residues" evidence="2">
    <location>
        <begin position="83"/>
        <end position="94"/>
    </location>
</feature>
<feature type="compositionally biased region" description="Low complexity" evidence="2">
    <location>
        <begin position="59"/>
        <end position="74"/>
    </location>
</feature>
<sequence>MPASADLSIGWHFTATDDSLSELSDASQRSSCSSSKSSIKAKPASLRKLSSTSALQKPASTSNVAKSVSNSNAKPKARKSETAPPSTAKALSTSDKAKGKRKMASTRPGTHADADQASPKPNPNPIPPRTTPVSDAIRARTHVNVVGGPQKLCHQHHQNCKGALLECTFMRTPEKRCLGRYCFFSLKRFYDQDPEVIVMSNRMMINPAEHCPPSETKYAWKCPKCRGKCVCSICRKAVGLEPLGRPFGSKRNKDGTIDTADQVKSKNTQPKANAHTAAQGAPAKAKTKANTNNRTIADTLAAPPKPNGQSNSKSDAATEPDDADDGICTLPLPVSKPKTTIANMLSTDVARAPPMTLLKPPTQVAPPVFEVIPTKLPHDNLRARMWIYESMVRFDKFGLSKSVLNQLDRFEHWTHALVQDMLACLIKTISGMTNIDKGQPAKPFVKIISSFRTYGRNLERGEPWFAATELLAKLGFERKPLSFVEHNVPVEVEVAAAAGSPSPPPAARVTRARRAKESNQYETARQLSLLDRWQDDELDEMQSDAYDDDHLPSKRRRATTKKSIYVYDDFSDEDSMADPDERTRDRRSGRARKAVQKEVAPEIRLTGRQQAIKLQQEQQKEEEAAAAKQRQEDQQEARQVEACRKRRLSDDSGGAGITVIDISDDEDGQTDGRSQNKRRKFAVASSDNGIEVDHDGSDRYDARNGAEANAKNDVRVEQEMESADLETKISILAALIDAAIMADSVAEELKLAADNIVALEREQKAANVEMEKEMVEELAQLNKRAPSIVSREYQEWKVEKAQMELDHAWRRQDARANAQVYRRTIRLVLGGVGSGIFNRVETGAENVKGQDQADVSTADRGGKQDEQNNETDDSGFTLLDTWPTSDQSTRKVKDKDGDRDIRLGLPISSICMGTNNPGTIQSLIEYLRFRLERVEYEENVSMQQREKAARGNGFGATNGATAGDGNAAGLAGTESMYSVRKAKQTLKDTQEERRKQVEQLMKRLSTSKEYFAWHREEVAP</sequence>
<dbReference type="GeneID" id="23565097"/>
<name>A0A0D1E1T4_MYCMD</name>
<dbReference type="GO" id="GO:0005634">
    <property type="term" value="C:nucleus"/>
    <property type="evidence" value="ECO:0000318"/>
    <property type="project" value="GO_Central"/>
</dbReference>
<dbReference type="InterPro" id="IPR040221">
    <property type="entry name" value="CDCA7/CDA7L"/>
</dbReference>
<dbReference type="EMBL" id="CM003143">
    <property type="protein sequence ID" value="KIS70044.1"/>
    <property type="molecule type" value="Genomic_DNA"/>
</dbReference>
<accession>A0A0D1E1T4</accession>
<dbReference type="AlphaFoldDB" id="A0A0D1E1T4"/>
<feature type="region of interest" description="Disordered" evidence="2">
    <location>
        <begin position="262"/>
        <end position="326"/>
    </location>
</feature>
<evidence type="ECO:0000313" key="4">
    <source>
        <dbReference type="Proteomes" id="UP000000561"/>
    </source>
</evidence>
<feature type="region of interest" description="Disordered" evidence="2">
    <location>
        <begin position="571"/>
        <end position="706"/>
    </location>
</feature>
<feature type="compositionally biased region" description="Basic and acidic residues" evidence="2">
    <location>
        <begin position="618"/>
        <end position="643"/>
    </location>
</feature>
<keyword evidence="4" id="KW-1185">Reference proteome</keyword>
<feature type="compositionally biased region" description="Low complexity" evidence="2">
    <location>
        <begin position="24"/>
        <end position="44"/>
    </location>
</feature>
<feature type="compositionally biased region" description="Pro residues" evidence="2">
    <location>
        <begin position="120"/>
        <end position="130"/>
    </location>
</feature>
<keyword evidence="1" id="KW-0175">Coiled coil</keyword>
<dbReference type="eggNOG" id="ENOG502SF38">
    <property type="taxonomic scope" value="Eukaryota"/>
</dbReference>
<feature type="coiled-coil region" evidence="1">
    <location>
        <begin position="742"/>
        <end position="776"/>
    </location>
</feature>
<feature type="coiled-coil region" evidence="1">
    <location>
        <begin position="979"/>
        <end position="1007"/>
    </location>
</feature>
<evidence type="ECO:0000313" key="3">
    <source>
        <dbReference type="EMBL" id="KIS70044.1"/>
    </source>
</evidence>
<dbReference type="InParanoid" id="A0A0D1E1T4"/>
<dbReference type="PHI-base" id="PHI:11210"/>
<dbReference type="PANTHER" id="PTHR31169">
    <property type="entry name" value="OS05G0300700 PROTEIN"/>
    <property type="match status" value="1"/>
</dbReference>
<feature type="compositionally biased region" description="Basic and acidic residues" evidence="2">
    <location>
        <begin position="579"/>
        <end position="588"/>
    </location>
</feature>
<feature type="region of interest" description="Disordered" evidence="2">
    <location>
        <begin position="20"/>
        <end position="133"/>
    </location>
</feature>
<dbReference type="VEuPathDB" id="FungiDB:UMAG_05118"/>
<evidence type="ECO:0000256" key="1">
    <source>
        <dbReference type="SAM" id="Coils"/>
    </source>
</evidence>
<dbReference type="STRING" id="237631.A0A0D1E1T4"/>
<feature type="compositionally biased region" description="Basic and acidic residues" evidence="2">
    <location>
        <begin position="691"/>
        <end position="706"/>
    </location>
</feature>
<dbReference type="KEGG" id="uma:UMAG_05118"/>
<evidence type="ECO:0000256" key="2">
    <source>
        <dbReference type="SAM" id="MobiDB-lite"/>
    </source>
</evidence>
<feature type="region of interest" description="Disordered" evidence="2">
    <location>
        <begin position="846"/>
        <end position="895"/>
    </location>
</feature>
<dbReference type="GO" id="GO:0006355">
    <property type="term" value="P:regulation of DNA-templated transcription"/>
    <property type="evidence" value="ECO:0007669"/>
    <property type="project" value="InterPro"/>
</dbReference>